<dbReference type="KEGG" id="egl:EGR_10981"/>
<name>W6TZK3_ECHGR</name>
<dbReference type="RefSeq" id="XP_024345359.1">
    <property type="nucleotide sequence ID" value="XM_024500230.1"/>
</dbReference>
<dbReference type="GeneID" id="36346696"/>
<dbReference type="Proteomes" id="UP000019149">
    <property type="component" value="Unassembled WGS sequence"/>
</dbReference>
<gene>
    <name evidence="2" type="ORF">EGR_10981</name>
</gene>
<feature type="region of interest" description="Disordered" evidence="1">
    <location>
        <begin position="118"/>
        <end position="152"/>
    </location>
</feature>
<sequence>MTGTVGSSAFPYTTDYVVMAEAEDCCAVLWPMPAVLCLSGETLLPTKSPHHMLPSVSIFLSNFAQITTFCRRMRRLRSDKLSISNFTKTKPPHFKATPPPNALSVVEHPSPSIRIADWPDWSGDPSSPEQDFVQMEEPTTSQSNQDALGPSRTSCNNISDMKWLDKRLCQVLFSKGTEDSALNAPVAVCRYNNEENFVRQLSRTQFSANVRTPMRCVITTPCHYTRLLQCKMTRYVCDLPVLLSAHPLRLCVDVSSDVPDFHNHWDHFLTMAGGTAPDKYEWYEKVGERRVGLRLSEYDCVIFDVDYGELDVDRGYLNALVDILTPQQTFVMTGTMAGIKGLDSNMDCMKHLFFTLGGFHFLPFAMLPTNWRIWCNKSQNDSIINFVEIIRWACLDIIYRRTFAIASAPSTVSHRVAMKVCSVTSHIEVDTSRIYKCPSKHLGDVHEHLSRSTDFAVWLVIPHRLSETLAA</sequence>
<comment type="caution">
    <text evidence="2">The sequence shown here is derived from an EMBL/GenBank/DDBJ whole genome shotgun (WGS) entry which is preliminary data.</text>
</comment>
<reference evidence="2 3" key="1">
    <citation type="journal article" date="2013" name="Nat. Genet.">
        <title>The genome of the hydatid tapeworm Echinococcus granulosus.</title>
        <authorList>
            <person name="Zheng H."/>
            <person name="Zhang W."/>
            <person name="Zhang L."/>
            <person name="Zhang Z."/>
            <person name="Li J."/>
            <person name="Lu G."/>
            <person name="Zhu Y."/>
            <person name="Wang Y."/>
            <person name="Huang Y."/>
            <person name="Liu J."/>
            <person name="Kang H."/>
            <person name="Chen J."/>
            <person name="Wang L."/>
            <person name="Chen A."/>
            <person name="Yu S."/>
            <person name="Gao Z."/>
            <person name="Jin L."/>
            <person name="Gu W."/>
            <person name="Wang Z."/>
            <person name="Zhao L."/>
            <person name="Shi B."/>
            <person name="Wen H."/>
            <person name="Lin R."/>
            <person name="Jones M.K."/>
            <person name="Brejova B."/>
            <person name="Vinar T."/>
            <person name="Zhao G."/>
            <person name="McManus D.P."/>
            <person name="Chen Z."/>
            <person name="Zhou Y."/>
            <person name="Wang S."/>
        </authorList>
    </citation>
    <scope>NUCLEOTIDE SEQUENCE [LARGE SCALE GENOMIC DNA]</scope>
</reference>
<organism evidence="2 3">
    <name type="scientific">Echinococcus granulosus</name>
    <name type="common">Hydatid tapeworm</name>
    <dbReference type="NCBI Taxonomy" id="6210"/>
    <lineage>
        <taxon>Eukaryota</taxon>
        <taxon>Metazoa</taxon>
        <taxon>Spiralia</taxon>
        <taxon>Lophotrochozoa</taxon>
        <taxon>Platyhelminthes</taxon>
        <taxon>Cestoda</taxon>
        <taxon>Eucestoda</taxon>
        <taxon>Cyclophyllidea</taxon>
        <taxon>Taeniidae</taxon>
        <taxon>Echinococcus</taxon>
        <taxon>Echinococcus granulosus group</taxon>
    </lineage>
</organism>
<evidence type="ECO:0000256" key="1">
    <source>
        <dbReference type="SAM" id="MobiDB-lite"/>
    </source>
</evidence>
<evidence type="ECO:0000313" key="3">
    <source>
        <dbReference type="Proteomes" id="UP000019149"/>
    </source>
</evidence>
<keyword evidence="3" id="KW-1185">Reference proteome</keyword>
<dbReference type="CTD" id="36346696"/>
<proteinExistence type="predicted"/>
<dbReference type="AlphaFoldDB" id="W6TZK3"/>
<feature type="compositionally biased region" description="Polar residues" evidence="1">
    <location>
        <begin position="137"/>
        <end position="152"/>
    </location>
</feature>
<dbReference type="EMBL" id="APAU02000318">
    <property type="protein sequence ID" value="EUB54163.1"/>
    <property type="molecule type" value="Genomic_DNA"/>
</dbReference>
<dbReference type="OrthoDB" id="6264277at2759"/>
<protein>
    <submittedName>
        <fullName evidence="2">Uncharacterized protein</fullName>
    </submittedName>
</protein>
<accession>W6TZK3</accession>
<evidence type="ECO:0000313" key="2">
    <source>
        <dbReference type="EMBL" id="EUB54163.1"/>
    </source>
</evidence>